<dbReference type="InterPro" id="IPR036188">
    <property type="entry name" value="FAD/NAD-bd_sf"/>
</dbReference>
<dbReference type="GO" id="GO:0004499">
    <property type="term" value="F:N,N-dimethylaniline monooxygenase activity"/>
    <property type="evidence" value="ECO:0007669"/>
    <property type="project" value="InterPro"/>
</dbReference>
<gene>
    <name evidence="7" type="ORF">NTEN_LOCUS5975</name>
</gene>
<keyword evidence="8" id="KW-1185">Reference proteome</keyword>
<dbReference type="InterPro" id="IPR020946">
    <property type="entry name" value="Flavin_mOase-like"/>
</dbReference>
<dbReference type="SUPFAM" id="SSF51905">
    <property type="entry name" value="FAD/NAD(P)-binding domain"/>
    <property type="match status" value="1"/>
</dbReference>
<evidence type="ECO:0000256" key="1">
    <source>
        <dbReference type="ARBA" id="ARBA00009183"/>
    </source>
</evidence>
<evidence type="ECO:0000313" key="8">
    <source>
        <dbReference type="Proteomes" id="UP000479000"/>
    </source>
</evidence>
<dbReference type="EMBL" id="CADCXU010009037">
    <property type="protein sequence ID" value="CAA9999702.1"/>
    <property type="molecule type" value="Genomic_DNA"/>
</dbReference>
<reference evidence="7 8" key="1">
    <citation type="submission" date="2020-02" db="EMBL/GenBank/DDBJ databases">
        <authorList>
            <person name="Ferguson B K."/>
        </authorList>
    </citation>
    <scope>NUCLEOTIDE SEQUENCE [LARGE SCALE GENOMIC DNA]</scope>
</reference>
<dbReference type="Gene3D" id="3.50.50.60">
    <property type="entry name" value="FAD/NAD(P)-binding domain"/>
    <property type="match status" value="1"/>
</dbReference>
<dbReference type="Pfam" id="PF00743">
    <property type="entry name" value="FMO-like"/>
    <property type="match status" value="1"/>
</dbReference>
<evidence type="ECO:0000256" key="5">
    <source>
        <dbReference type="RuleBase" id="RU361177"/>
    </source>
</evidence>
<dbReference type="GO" id="GO:0050661">
    <property type="term" value="F:NADP binding"/>
    <property type="evidence" value="ECO:0007669"/>
    <property type="project" value="InterPro"/>
</dbReference>
<keyword evidence="2 5" id="KW-0285">Flavoprotein</keyword>
<evidence type="ECO:0000256" key="4">
    <source>
        <dbReference type="ARBA" id="ARBA00023002"/>
    </source>
</evidence>
<dbReference type="GO" id="GO:0050660">
    <property type="term" value="F:flavin adenine dinucleotide binding"/>
    <property type="evidence" value="ECO:0007669"/>
    <property type="project" value="InterPro"/>
</dbReference>
<keyword evidence="4 5" id="KW-0560">Oxidoreductase</keyword>
<protein>
    <recommendedName>
        <fullName evidence="5">Flavin-containing monooxygenase</fullName>
        <ecNumber evidence="5">1.-.-.-</ecNumber>
    </recommendedName>
</protein>
<evidence type="ECO:0000313" key="7">
    <source>
        <dbReference type="EMBL" id="CAA9999702.1"/>
    </source>
</evidence>
<dbReference type="PANTHER" id="PTHR23023">
    <property type="entry name" value="DIMETHYLANILINE MONOOXYGENASE"/>
    <property type="match status" value="1"/>
</dbReference>
<dbReference type="Proteomes" id="UP000479000">
    <property type="component" value="Unassembled WGS sequence"/>
</dbReference>
<dbReference type="OrthoDB" id="66881at2759"/>
<proteinExistence type="inferred from homology"/>
<comment type="similarity">
    <text evidence="1 5">Belongs to the FMO family.</text>
</comment>
<dbReference type="AlphaFoldDB" id="A0A6H5GAS2"/>
<feature type="compositionally biased region" description="Polar residues" evidence="6">
    <location>
        <begin position="229"/>
        <end position="242"/>
    </location>
</feature>
<keyword evidence="5" id="KW-0503">Monooxygenase</keyword>
<organism evidence="7 8">
    <name type="scientific">Nesidiocoris tenuis</name>
    <dbReference type="NCBI Taxonomy" id="355587"/>
    <lineage>
        <taxon>Eukaryota</taxon>
        <taxon>Metazoa</taxon>
        <taxon>Ecdysozoa</taxon>
        <taxon>Arthropoda</taxon>
        <taxon>Hexapoda</taxon>
        <taxon>Insecta</taxon>
        <taxon>Pterygota</taxon>
        <taxon>Neoptera</taxon>
        <taxon>Paraneoptera</taxon>
        <taxon>Hemiptera</taxon>
        <taxon>Heteroptera</taxon>
        <taxon>Panheteroptera</taxon>
        <taxon>Cimicomorpha</taxon>
        <taxon>Miridae</taxon>
        <taxon>Dicyphina</taxon>
        <taxon>Nesidiocoris</taxon>
    </lineage>
</organism>
<dbReference type="EC" id="1.-.-.-" evidence="5"/>
<dbReference type="InterPro" id="IPR050346">
    <property type="entry name" value="FMO-like"/>
</dbReference>
<comment type="cofactor">
    <cofactor evidence="5">
        <name>FAD</name>
        <dbReference type="ChEBI" id="CHEBI:57692"/>
    </cofactor>
</comment>
<sequence length="392" mass="43608">MPTRINHQLPNGRDSVREIDPAKLIAEGCCHVPGNRIPKIAIIGAGPAGLCAARHVFAENSGCTGKLRLLTQTTNLPKESMEYLDFPYNIDGKSYLTSEEVLGYLHKYADHFNLMPHIKLNHLVKTVAPVGKRWSVLAVDQETQIEHVSLYDAVMVCSGALKDFENFRYCQYKIIDDANFEVELLERPPPIVPASHKAVEKPQVEPSVQPEQIGPADVAELNKNDETDTSLVEDTSTDSVNEQVEGKPDQEELTEIVEKIEVFESKSEKNTKFEETNEHFETSISTIQTVLATADDLNELIEKFGSNLEKVETTVSQTVESSVTRQTIEELTTINDEGVSVSTITKSSESKSSVQGEAYEVVEKSINGDQQLREGIRPLQNQLEAENSPKQR</sequence>
<accession>A0A6H5GAS2</accession>
<evidence type="ECO:0000256" key="6">
    <source>
        <dbReference type="SAM" id="MobiDB-lite"/>
    </source>
</evidence>
<evidence type="ECO:0000256" key="3">
    <source>
        <dbReference type="ARBA" id="ARBA00022827"/>
    </source>
</evidence>
<keyword evidence="3 5" id="KW-0274">FAD</keyword>
<feature type="region of interest" description="Disordered" evidence="6">
    <location>
        <begin position="365"/>
        <end position="392"/>
    </location>
</feature>
<name>A0A6H5GAS2_9HEMI</name>
<evidence type="ECO:0000256" key="2">
    <source>
        <dbReference type="ARBA" id="ARBA00022630"/>
    </source>
</evidence>
<feature type="region of interest" description="Disordered" evidence="6">
    <location>
        <begin position="197"/>
        <end position="251"/>
    </location>
</feature>